<gene>
    <name evidence="12" type="ORF">PSYICH_LOCUS5642</name>
</gene>
<dbReference type="Gene3D" id="3.60.21.10">
    <property type="match status" value="1"/>
</dbReference>
<evidence type="ECO:0000313" key="12">
    <source>
        <dbReference type="EMBL" id="CAH1105032.1"/>
    </source>
</evidence>
<dbReference type="InterPro" id="IPR006179">
    <property type="entry name" value="5_nucleotidase/apyrase"/>
</dbReference>
<dbReference type="Gene3D" id="3.90.780.10">
    <property type="entry name" value="5'-Nucleotidase, C-terminal domain"/>
    <property type="match status" value="1"/>
</dbReference>
<comment type="catalytic activity">
    <reaction evidence="1">
        <text>a ribonucleoside 5'-phosphate + H2O = a ribonucleoside + phosphate</text>
        <dbReference type="Rhea" id="RHEA:12484"/>
        <dbReference type="ChEBI" id="CHEBI:15377"/>
        <dbReference type="ChEBI" id="CHEBI:18254"/>
        <dbReference type="ChEBI" id="CHEBI:43474"/>
        <dbReference type="ChEBI" id="CHEBI:58043"/>
        <dbReference type="EC" id="3.1.3.5"/>
    </reaction>
</comment>
<dbReference type="PRINTS" id="PR01607">
    <property type="entry name" value="APYRASEFAMLY"/>
</dbReference>
<keyword evidence="6 8" id="KW-0547">Nucleotide-binding</keyword>
<evidence type="ECO:0000259" key="11">
    <source>
        <dbReference type="Pfam" id="PF02872"/>
    </source>
</evidence>
<evidence type="ECO:0000313" key="13">
    <source>
        <dbReference type="Proteomes" id="UP001153636"/>
    </source>
</evidence>
<evidence type="ECO:0000256" key="3">
    <source>
        <dbReference type="ARBA" id="ARBA00012643"/>
    </source>
</evidence>
<dbReference type="InterPro" id="IPR008334">
    <property type="entry name" value="5'-Nucleotdase_C"/>
</dbReference>
<name>A0A9P0CUQ4_9CUCU</name>
<evidence type="ECO:0000256" key="9">
    <source>
        <dbReference type="SAM" id="Phobius"/>
    </source>
</evidence>
<evidence type="ECO:0000259" key="10">
    <source>
        <dbReference type="Pfam" id="PF00149"/>
    </source>
</evidence>
<dbReference type="PANTHER" id="PTHR11575:SF24">
    <property type="entry name" value="5'-NUCLEOTIDASE"/>
    <property type="match status" value="1"/>
</dbReference>
<dbReference type="InterPro" id="IPR036907">
    <property type="entry name" value="5'-Nucleotdase_C_sf"/>
</dbReference>
<evidence type="ECO:0000256" key="1">
    <source>
        <dbReference type="ARBA" id="ARBA00000815"/>
    </source>
</evidence>
<organism evidence="12 13">
    <name type="scientific">Psylliodes chrysocephalus</name>
    <dbReference type="NCBI Taxonomy" id="3402493"/>
    <lineage>
        <taxon>Eukaryota</taxon>
        <taxon>Metazoa</taxon>
        <taxon>Ecdysozoa</taxon>
        <taxon>Arthropoda</taxon>
        <taxon>Hexapoda</taxon>
        <taxon>Insecta</taxon>
        <taxon>Pterygota</taxon>
        <taxon>Neoptera</taxon>
        <taxon>Endopterygota</taxon>
        <taxon>Coleoptera</taxon>
        <taxon>Polyphaga</taxon>
        <taxon>Cucujiformia</taxon>
        <taxon>Chrysomeloidea</taxon>
        <taxon>Chrysomelidae</taxon>
        <taxon>Galerucinae</taxon>
        <taxon>Alticini</taxon>
        <taxon>Psylliodes</taxon>
    </lineage>
</organism>
<dbReference type="InterPro" id="IPR006146">
    <property type="entry name" value="5'-Nucleotdase_CS"/>
</dbReference>
<dbReference type="GO" id="GO:0046872">
    <property type="term" value="F:metal ion binding"/>
    <property type="evidence" value="ECO:0007669"/>
    <property type="project" value="UniProtKB-KW"/>
</dbReference>
<dbReference type="EC" id="3.1.3.5" evidence="3"/>
<reference evidence="12" key="1">
    <citation type="submission" date="2022-01" db="EMBL/GenBank/DDBJ databases">
        <authorList>
            <person name="King R."/>
        </authorList>
    </citation>
    <scope>NUCLEOTIDE SEQUENCE</scope>
</reference>
<dbReference type="GO" id="GO:0005886">
    <property type="term" value="C:plasma membrane"/>
    <property type="evidence" value="ECO:0007669"/>
    <property type="project" value="TreeGrafter"/>
</dbReference>
<evidence type="ECO:0000256" key="7">
    <source>
        <dbReference type="ARBA" id="ARBA00022801"/>
    </source>
</evidence>
<feature type="domain" description="5'-Nucleotidase C-terminal" evidence="11">
    <location>
        <begin position="335"/>
        <end position="508"/>
    </location>
</feature>
<evidence type="ECO:0000256" key="4">
    <source>
        <dbReference type="ARBA" id="ARBA00022723"/>
    </source>
</evidence>
<keyword evidence="9" id="KW-0472">Membrane</keyword>
<dbReference type="GO" id="GO:0006196">
    <property type="term" value="P:AMP catabolic process"/>
    <property type="evidence" value="ECO:0007669"/>
    <property type="project" value="TreeGrafter"/>
</dbReference>
<evidence type="ECO:0000256" key="2">
    <source>
        <dbReference type="ARBA" id="ARBA00006654"/>
    </source>
</evidence>
<keyword evidence="9" id="KW-0812">Transmembrane</keyword>
<keyword evidence="9" id="KW-1133">Transmembrane helix</keyword>
<feature type="transmembrane region" description="Helical" evidence="9">
    <location>
        <begin position="556"/>
        <end position="575"/>
    </location>
</feature>
<protein>
    <recommendedName>
        <fullName evidence="3">5'-nucleotidase</fullName>
        <ecNumber evidence="3">3.1.3.5</ecNumber>
    </recommendedName>
</protein>
<dbReference type="GO" id="GO:0000166">
    <property type="term" value="F:nucleotide binding"/>
    <property type="evidence" value="ECO:0007669"/>
    <property type="project" value="UniProtKB-KW"/>
</dbReference>
<keyword evidence="13" id="KW-1185">Reference proteome</keyword>
<dbReference type="FunFam" id="3.90.780.10:FF:000015">
    <property type="entry name" value="Trifunctional nucleotide phosphoesterase protein YfkN"/>
    <property type="match status" value="1"/>
</dbReference>
<feature type="signal peptide" evidence="8">
    <location>
        <begin position="1"/>
        <end position="17"/>
    </location>
</feature>
<proteinExistence type="inferred from homology"/>
<feature type="chain" id="PRO_5040528198" description="5'-nucleotidase" evidence="8">
    <location>
        <begin position="18"/>
        <end position="576"/>
    </location>
</feature>
<dbReference type="EMBL" id="OV651830">
    <property type="protein sequence ID" value="CAH1105032.1"/>
    <property type="molecule type" value="Genomic_DNA"/>
</dbReference>
<dbReference type="Proteomes" id="UP001153636">
    <property type="component" value="Chromosome 18"/>
</dbReference>
<comment type="similarity">
    <text evidence="2 8">Belongs to the 5'-nucleotidase family.</text>
</comment>
<sequence>MFKYIAVILALSNAVLCNFDLLILHNNDIHGRFEETERNSGTCLPAHKNKSCVGGFARTAHMIRKYRQEAGDGVGPNVLYLNAGDTFIGTVWYTIHTWNISSAFMNLLRPDVQSLGNHEFDKGTDELYRYVSALNFPTIGGNVDFSKVPKLIEKLPKSVILDVNGTRVGVIGHVTTETQKISSPGETIFLDEVQTVKEESERLDKEGVKIIIVLGHSGYVKDQEIAEKVPLVDVVVGGHTNTFLWNGAQPDTETVEDPYPKIVTQPSGKQVPVVQAYAYTKYLGELKLTFDENGHLLVWSGQPIFLNSSIPQDEDVLELLKKYRPAVNDVNTEIIGSAQVTLDGGDNTCRSIECNYGNLIADANVFYKASFSSTTWTESPIGLMNGGSIRTSVTPGVNKWLTRGDILATLPFGNQIVSLKLRGSDLLKTLELGIRSNGETSAGEFLQVSGLQVVYDRSKPAMARVVSVKTRCGYCAIPTYQNIDPNKNYSIVTTDFLADGYDGHYVLKEKSFDKKFEDLGDIDVLVWYFQKYSPVYSEVQGRITFVESLMQEQSNGALFIPINFWILILMVYFTID</sequence>
<dbReference type="Pfam" id="PF02872">
    <property type="entry name" value="5_nucleotid_C"/>
    <property type="match status" value="1"/>
</dbReference>
<dbReference type="SUPFAM" id="SSF56300">
    <property type="entry name" value="Metallo-dependent phosphatases"/>
    <property type="match status" value="1"/>
</dbReference>
<evidence type="ECO:0000256" key="6">
    <source>
        <dbReference type="ARBA" id="ARBA00022741"/>
    </source>
</evidence>
<dbReference type="PROSITE" id="PS00786">
    <property type="entry name" value="5_NUCLEOTIDASE_2"/>
    <property type="match status" value="1"/>
</dbReference>
<dbReference type="OrthoDB" id="7722975at2759"/>
<dbReference type="SUPFAM" id="SSF55816">
    <property type="entry name" value="5'-nucleotidase (syn. UDP-sugar hydrolase), C-terminal domain"/>
    <property type="match status" value="1"/>
</dbReference>
<dbReference type="InterPro" id="IPR029052">
    <property type="entry name" value="Metallo-depent_PP-like"/>
</dbReference>
<keyword evidence="5 8" id="KW-0732">Signal</keyword>
<dbReference type="AlphaFoldDB" id="A0A9P0CUQ4"/>
<dbReference type="PANTHER" id="PTHR11575">
    <property type="entry name" value="5'-NUCLEOTIDASE-RELATED"/>
    <property type="match status" value="1"/>
</dbReference>
<keyword evidence="7 8" id="KW-0378">Hydrolase</keyword>
<dbReference type="GO" id="GO:0008253">
    <property type="term" value="F:5'-nucleotidase activity"/>
    <property type="evidence" value="ECO:0007669"/>
    <property type="project" value="UniProtKB-EC"/>
</dbReference>
<dbReference type="CDD" id="cd07409">
    <property type="entry name" value="MPP_CD73_N"/>
    <property type="match status" value="1"/>
</dbReference>
<accession>A0A9P0CUQ4</accession>
<evidence type="ECO:0000256" key="5">
    <source>
        <dbReference type="ARBA" id="ARBA00022729"/>
    </source>
</evidence>
<keyword evidence="4" id="KW-0479">Metal-binding</keyword>
<dbReference type="FunFam" id="3.60.21.10:FF:000020">
    <property type="entry name" value="NT5E isoform 4"/>
    <property type="match status" value="1"/>
</dbReference>
<evidence type="ECO:0000256" key="8">
    <source>
        <dbReference type="RuleBase" id="RU362119"/>
    </source>
</evidence>
<dbReference type="Pfam" id="PF00149">
    <property type="entry name" value="Metallophos"/>
    <property type="match status" value="1"/>
</dbReference>
<feature type="domain" description="Calcineurin-like phosphoesterase" evidence="10">
    <location>
        <begin position="23"/>
        <end position="240"/>
    </location>
</feature>
<dbReference type="InterPro" id="IPR004843">
    <property type="entry name" value="Calcineurin-like_PHP"/>
</dbReference>